<gene>
    <name evidence="1" type="ORF">ACFSYC_18430</name>
</gene>
<protein>
    <submittedName>
        <fullName evidence="1">Uncharacterized protein</fullName>
    </submittedName>
</protein>
<dbReference type="Proteomes" id="UP001597601">
    <property type="component" value="Unassembled WGS sequence"/>
</dbReference>
<dbReference type="RefSeq" id="WP_377130323.1">
    <property type="nucleotide sequence ID" value="NZ_JBHUON010000032.1"/>
</dbReference>
<evidence type="ECO:0000313" key="2">
    <source>
        <dbReference type="Proteomes" id="UP001597601"/>
    </source>
</evidence>
<accession>A0ABW5XUQ0</accession>
<dbReference type="EMBL" id="JBHUON010000032">
    <property type="protein sequence ID" value="MFD2866679.1"/>
    <property type="molecule type" value="Genomic_DNA"/>
</dbReference>
<name>A0ABW5XUQ0_9SPHI</name>
<keyword evidence="2" id="KW-1185">Reference proteome</keyword>
<organism evidence="1 2">
    <name type="scientific">Mucilaginibacter antarcticus</name>
    <dbReference type="NCBI Taxonomy" id="1855725"/>
    <lineage>
        <taxon>Bacteria</taxon>
        <taxon>Pseudomonadati</taxon>
        <taxon>Bacteroidota</taxon>
        <taxon>Sphingobacteriia</taxon>
        <taxon>Sphingobacteriales</taxon>
        <taxon>Sphingobacteriaceae</taxon>
        <taxon>Mucilaginibacter</taxon>
    </lineage>
</organism>
<comment type="caution">
    <text evidence="1">The sequence shown here is derived from an EMBL/GenBank/DDBJ whole genome shotgun (WGS) entry which is preliminary data.</text>
</comment>
<reference evidence="2" key="1">
    <citation type="journal article" date="2019" name="Int. J. Syst. Evol. Microbiol.">
        <title>The Global Catalogue of Microorganisms (GCM) 10K type strain sequencing project: providing services to taxonomists for standard genome sequencing and annotation.</title>
        <authorList>
            <consortium name="The Broad Institute Genomics Platform"/>
            <consortium name="The Broad Institute Genome Sequencing Center for Infectious Disease"/>
            <person name="Wu L."/>
            <person name="Ma J."/>
        </authorList>
    </citation>
    <scope>NUCLEOTIDE SEQUENCE [LARGE SCALE GENOMIC DNA]</scope>
    <source>
        <strain evidence="2">KCTC 52232</strain>
    </source>
</reference>
<proteinExistence type="predicted"/>
<evidence type="ECO:0000313" key="1">
    <source>
        <dbReference type="EMBL" id="MFD2866679.1"/>
    </source>
</evidence>
<sequence length="290" mass="33603">MRYLHILLLLILSTMALTSDARHTMLYKSRHMVLDTDTIIRKQSLSVGVSYGSDAMFFGRTGPITYPFTSIDVVYNTKMGFFVYGSVLRLIGYRTFVDEVDLGGGYLYRPSKKFSGSISYNRFIFNKEKRIIESATSNDINWKNSYNWKHSKSTVILDYLFGKSSDFFMTFSQSKYFETKGNIFTDEDYLSFNPTLSAIMGTQNFVKTYSLEHQDRLEAINIYKFGSGPYSVNNGRLNVLNYSFKLPIAYNTPHYTFEASYKYSIPVNVEGALQNKRESFLNLTFFYLFY</sequence>